<gene>
    <name evidence="1" type="ORF">MAMMFC1_02743</name>
</gene>
<dbReference type="OrthoDB" id="9770049at2"/>
<reference evidence="1 2" key="1">
    <citation type="journal article" date="2018" name="Int. J. Syst. Evol. Microbiol.">
        <title>Methylomusa anaerophila gen. nov., sp. nov., an anaerobic methanol-utilizing bacterium isolated from a microbial fuel cell.</title>
        <authorList>
            <person name="Amano N."/>
            <person name="Yamamuro A."/>
            <person name="Miyahara M."/>
            <person name="Kouzuma A."/>
            <person name="Abe T."/>
            <person name="Watanabe K."/>
        </authorList>
    </citation>
    <scope>NUCLEOTIDE SEQUENCE [LARGE SCALE GENOMIC DNA]</scope>
    <source>
        <strain evidence="1 2">MMFC1</strain>
    </source>
</reference>
<proteinExistence type="predicted"/>
<sequence>MTKRNKNKVLFVTVGGSPEPVITTIRYHKSEYIVFFASSDGFPVKTPGTHRLVDGEDNPWEVKLKNGQIERRPSIVVHTGLRPDQYEKVNITNVDSMDYCYRTIYNKILDVISLYPDADWIADYTGGTKTMGAALAIAAVDLGVKLNLVIGERINTVKVKDGTQRTVLTSCNTAIWNRYLKQIESSFTQRDYVSCQSLVEGVREEFNIDSKQDRLLQAFHSMARGFRAWDTFDHAAALDILRLYDRYIPQYMMFLDDIIKSKAITDLTNREPRYGLKSIAPVHDLLLNAQRRFEAGQYDDGIGRVSLSGIRTPRANVLGCLSASTTFYWTY</sequence>
<name>A0A348ALW0_9FIRM</name>
<dbReference type="InterPro" id="IPR014082">
    <property type="entry name" value="CRISPR-assoc_prot_Cas02710"/>
</dbReference>
<protein>
    <submittedName>
        <fullName evidence="1">CRISPR-associated protein</fullName>
    </submittedName>
</protein>
<organism evidence="1 2">
    <name type="scientific">Methylomusa anaerophila</name>
    <dbReference type="NCBI Taxonomy" id="1930071"/>
    <lineage>
        <taxon>Bacteria</taxon>
        <taxon>Bacillati</taxon>
        <taxon>Bacillota</taxon>
        <taxon>Negativicutes</taxon>
        <taxon>Selenomonadales</taxon>
        <taxon>Sporomusaceae</taxon>
        <taxon>Methylomusa</taxon>
    </lineage>
</organism>
<keyword evidence="2" id="KW-1185">Reference proteome</keyword>
<evidence type="ECO:0000313" key="2">
    <source>
        <dbReference type="Proteomes" id="UP000276437"/>
    </source>
</evidence>
<dbReference type="EMBL" id="AP018449">
    <property type="protein sequence ID" value="BBB92058.1"/>
    <property type="molecule type" value="Genomic_DNA"/>
</dbReference>
<dbReference type="Proteomes" id="UP000276437">
    <property type="component" value="Chromosome"/>
</dbReference>
<accession>A0A348ALW0</accession>
<dbReference type="AlphaFoldDB" id="A0A348ALW0"/>
<dbReference type="NCBIfam" id="TIGR02710">
    <property type="entry name" value="TIGR02710 family CRISPR-associated CARF protein"/>
    <property type="match status" value="1"/>
</dbReference>
<dbReference type="RefSeq" id="WP_126309001.1">
    <property type="nucleotide sequence ID" value="NZ_AP018449.1"/>
</dbReference>
<dbReference type="KEGG" id="mana:MAMMFC1_02743"/>
<evidence type="ECO:0000313" key="1">
    <source>
        <dbReference type="EMBL" id="BBB92058.1"/>
    </source>
</evidence>